<sequence>MSVESDVQSGAHAAAAPAPAAPAGNPALLGLATFLPGALSLGLWLVGYLPAGDVGGIIPALVFSNGLFLMISCIWAARLGASAVSAIFGTFSAFWFSLGVLLAGVTNGWFALTATSTPLPTYLLAWLIVFVALTLSTLRLPLAFSAGFIFVSIAVALVLAFVLTGTAIFGTLAGVSVFVFCAIFAYIWVDGMGQELGGKAMSMGNPIQR</sequence>
<feature type="transmembrane region" description="Helical" evidence="6">
    <location>
        <begin position="117"/>
        <end position="135"/>
    </location>
</feature>
<evidence type="ECO:0000313" key="7">
    <source>
        <dbReference type="EMBL" id="QJY46561.1"/>
    </source>
</evidence>
<evidence type="ECO:0000256" key="1">
    <source>
        <dbReference type="ARBA" id="ARBA00004141"/>
    </source>
</evidence>
<feature type="transmembrane region" description="Helical" evidence="6">
    <location>
        <begin position="57"/>
        <end position="77"/>
    </location>
</feature>
<keyword evidence="3 6" id="KW-0812">Transmembrane</keyword>
<dbReference type="Proteomes" id="UP000505377">
    <property type="component" value="Chromosome"/>
</dbReference>
<evidence type="ECO:0000256" key="3">
    <source>
        <dbReference type="ARBA" id="ARBA00022692"/>
    </source>
</evidence>
<evidence type="ECO:0000256" key="2">
    <source>
        <dbReference type="ARBA" id="ARBA00005587"/>
    </source>
</evidence>
<comment type="subcellular location">
    <subcellularLocation>
        <location evidence="1">Membrane</location>
        <topology evidence="1">Multi-pass membrane protein</topology>
    </subcellularLocation>
</comment>
<protein>
    <submittedName>
        <fullName evidence="7">Uncharacterized protein</fullName>
    </submittedName>
</protein>
<comment type="similarity">
    <text evidence="2">Belongs to the acetate uptake transporter (AceTr) (TC 2.A.96) family.</text>
</comment>
<organism evidence="7 8">
    <name type="scientific">Pseudonocardia broussonetiae</name>
    <dbReference type="NCBI Taxonomy" id="2736640"/>
    <lineage>
        <taxon>Bacteria</taxon>
        <taxon>Bacillati</taxon>
        <taxon>Actinomycetota</taxon>
        <taxon>Actinomycetes</taxon>
        <taxon>Pseudonocardiales</taxon>
        <taxon>Pseudonocardiaceae</taxon>
        <taxon>Pseudonocardia</taxon>
    </lineage>
</organism>
<dbReference type="Pfam" id="PF01184">
    <property type="entry name" value="Gpr1_Fun34_YaaH"/>
    <property type="match status" value="1"/>
</dbReference>
<dbReference type="GO" id="GO:0015123">
    <property type="term" value="F:acetate transmembrane transporter activity"/>
    <property type="evidence" value="ECO:0007669"/>
    <property type="project" value="TreeGrafter"/>
</dbReference>
<evidence type="ECO:0000256" key="4">
    <source>
        <dbReference type="ARBA" id="ARBA00022989"/>
    </source>
</evidence>
<feature type="transmembrane region" description="Helical" evidence="6">
    <location>
        <begin position="28"/>
        <end position="51"/>
    </location>
</feature>
<evidence type="ECO:0000256" key="5">
    <source>
        <dbReference type="ARBA" id="ARBA00023136"/>
    </source>
</evidence>
<feature type="transmembrane region" description="Helical" evidence="6">
    <location>
        <begin position="142"/>
        <end position="162"/>
    </location>
</feature>
<dbReference type="InterPro" id="IPR051633">
    <property type="entry name" value="AceTr"/>
</dbReference>
<accession>A0A6M6JJL3</accession>
<gene>
    <name evidence="7" type="ORF">HOP40_12665</name>
</gene>
<dbReference type="KEGG" id="pbro:HOP40_12665"/>
<dbReference type="InterPro" id="IPR000791">
    <property type="entry name" value="Gpr1/Fun34/SatP-like"/>
</dbReference>
<keyword evidence="8" id="KW-1185">Reference proteome</keyword>
<feature type="transmembrane region" description="Helical" evidence="6">
    <location>
        <begin position="168"/>
        <end position="189"/>
    </location>
</feature>
<feature type="transmembrane region" description="Helical" evidence="6">
    <location>
        <begin position="84"/>
        <end position="105"/>
    </location>
</feature>
<name>A0A6M6JJL3_9PSEU</name>
<dbReference type="GO" id="GO:0005886">
    <property type="term" value="C:plasma membrane"/>
    <property type="evidence" value="ECO:0007669"/>
    <property type="project" value="TreeGrafter"/>
</dbReference>
<proteinExistence type="inferred from homology"/>
<dbReference type="EMBL" id="CP053564">
    <property type="protein sequence ID" value="QJY46561.1"/>
    <property type="molecule type" value="Genomic_DNA"/>
</dbReference>
<keyword evidence="4 6" id="KW-1133">Transmembrane helix</keyword>
<dbReference type="RefSeq" id="WP_172157979.1">
    <property type="nucleotide sequence ID" value="NZ_CP053564.1"/>
</dbReference>
<evidence type="ECO:0000256" key="6">
    <source>
        <dbReference type="SAM" id="Phobius"/>
    </source>
</evidence>
<dbReference type="PANTHER" id="PTHR31123">
    <property type="entry name" value="ACCUMULATION OF DYADS PROTEIN 2-RELATED"/>
    <property type="match status" value="1"/>
</dbReference>
<dbReference type="AlphaFoldDB" id="A0A6M6JJL3"/>
<reference evidence="7 8" key="1">
    <citation type="submission" date="2020-05" db="EMBL/GenBank/DDBJ databases">
        <authorList>
            <person name="Mo P."/>
        </authorList>
    </citation>
    <scope>NUCLEOTIDE SEQUENCE [LARGE SCALE GENOMIC DNA]</scope>
    <source>
        <strain evidence="7 8">Gen01</strain>
    </source>
</reference>
<dbReference type="PANTHER" id="PTHR31123:SF4">
    <property type="entry name" value="PROTEIN ALCS"/>
    <property type="match status" value="1"/>
</dbReference>
<evidence type="ECO:0000313" key="8">
    <source>
        <dbReference type="Proteomes" id="UP000505377"/>
    </source>
</evidence>
<keyword evidence="5 6" id="KW-0472">Membrane</keyword>